<feature type="region of interest" description="Disordered" evidence="2">
    <location>
        <begin position="459"/>
        <end position="496"/>
    </location>
</feature>
<dbReference type="GO" id="GO:0003677">
    <property type="term" value="F:DNA binding"/>
    <property type="evidence" value="ECO:0007669"/>
    <property type="project" value="UniProtKB-KW"/>
</dbReference>
<feature type="region of interest" description="Disordered" evidence="2">
    <location>
        <begin position="959"/>
        <end position="1018"/>
    </location>
</feature>
<dbReference type="PANTHER" id="PTHR33400:SF6">
    <property type="entry name" value="HOMEOBOX PROTEIN LUMINIDEPENDENS"/>
    <property type="match status" value="1"/>
</dbReference>
<feature type="compositionally biased region" description="Low complexity" evidence="2">
    <location>
        <begin position="704"/>
        <end position="720"/>
    </location>
</feature>
<evidence type="ECO:0000313" key="4">
    <source>
        <dbReference type="Proteomes" id="UP001141552"/>
    </source>
</evidence>
<dbReference type="GO" id="GO:0005634">
    <property type="term" value="C:nucleus"/>
    <property type="evidence" value="ECO:0007669"/>
    <property type="project" value="TreeGrafter"/>
</dbReference>
<comment type="caution">
    <text evidence="3">The sequence shown here is derived from an EMBL/GenBank/DDBJ whole genome shotgun (WGS) entry which is preliminary data.</text>
</comment>
<dbReference type="Proteomes" id="UP001141552">
    <property type="component" value="Unassembled WGS sequence"/>
</dbReference>
<feature type="region of interest" description="Disordered" evidence="2">
    <location>
        <begin position="697"/>
        <end position="722"/>
    </location>
</feature>
<reference evidence="3" key="2">
    <citation type="journal article" date="2023" name="Plants (Basel)">
        <title>Annotation of the Turnera subulata (Passifloraceae) Draft Genome Reveals the S-Locus Evolved after the Divergence of Turneroideae from Passifloroideae in a Stepwise Manner.</title>
        <authorList>
            <person name="Henning P.M."/>
            <person name="Roalson E.H."/>
            <person name="Mir W."/>
            <person name="McCubbin A.G."/>
            <person name="Shore J.S."/>
        </authorList>
    </citation>
    <scope>NUCLEOTIDE SEQUENCE</scope>
    <source>
        <strain evidence="3">F60SS</strain>
    </source>
</reference>
<evidence type="ECO:0008006" key="5">
    <source>
        <dbReference type="Google" id="ProtNLM"/>
    </source>
</evidence>
<evidence type="ECO:0000313" key="3">
    <source>
        <dbReference type="EMBL" id="KAJ4828497.1"/>
    </source>
</evidence>
<gene>
    <name evidence="3" type="ORF">Tsubulata_012461</name>
</gene>
<dbReference type="OrthoDB" id="1920276at2759"/>
<keyword evidence="1" id="KW-0238">DNA-binding</keyword>
<dbReference type="EMBL" id="JAKUCV010006155">
    <property type="protein sequence ID" value="KAJ4828497.1"/>
    <property type="molecule type" value="Genomic_DNA"/>
</dbReference>
<name>A0A9Q0J587_9ROSI</name>
<feature type="region of interest" description="Disordered" evidence="2">
    <location>
        <begin position="407"/>
        <end position="441"/>
    </location>
</feature>
<sequence length="1018" mass="111201">MEALKENLEEVEIGSSAESFRKFLESQKELFHSQIDQLQRLVVTQCNLTGANPLSQEMIREFFASQRTRVRKLVRLSTERASKFTSCGESQDREPKTSDSLMSVDLLPLNSVNSSLGPSVSNCHDPPALNSVGPIPPDPNLLNGFVPSPVSLASACPNPAPSDFVGPNSVPLNSVGSIPFPINSVGASMVEEGPSCSKLDEALPGLDDLDKNFVQDIFRLMQKEETFSGQVKLMERILRIQNPSVLNWFLTKGGAMILATWLTEAAVEEQTSVLLLALKVLCHLPIHKALPEHMSAILHSVNRLRSDISNRARTLLARWSKTFARSQTMKKHSGVNSSTNGQDMILKQSIDEIMGKELWLDNIGNPTSQPLKLLTASADDARRHTLGASQSRILRIASLVTDTRERRKVQLVEQPGQRAAGRSPQASKAASVSQARPMSADDIQKAKLRAQYMQSKYLKAGSSSNGSNSVKNEGLNKLSSTNSSSGSRSPVRPKIEDMKPVILPPKLTVEKILETKLKDDPTVPFGDFCCRVQIQWQTPPEMKLNSLWRLGMGENSKEVDVQRNRNRREIETIYRTFQEIPSNPKGPWDIEMDYDDSLTPEIPIEQQPDADGGETQVTNNEHVNTAAPSTPSLPQITGANGSEPDLELLAVLLKNPSLVFALTSGQAGNLTSEETVKLLDLIKTGGAVVGENLSGKAEGKVEVSLPSPTPSSNPGTSGWSQEVAKNPFSQQRPTGNRVHPEAGLAIRGHSAETVTGLMQSQIQMTNKGIPQHASLPSVSTRVPVAMQPTLLSQTATTIPEKPVGSMLHISHPTNSSMLQSNMKNLPIAGRSFQEYSVATGPSMQFENTNNIRSAPSISYPLGAAERQVSFPSAQMMPTPTRSSFQQPHVNEPPHVYSSRLQTGNVGPASDSWMGRKGLAPNSFSQVNQNNYDASFGGPLQPQLQSGPPWERNEYGREQGFESWSPEDSPVRSSEYMAGGNYSGPGINPGGSYMPDNRPRQGNSSGYWDNTRHANRRWR</sequence>
<evidence type="ECO:0000256" key="1">
    <source>
        <dbReference type="ARBA" id="ARBA00023125"/>
    </source>
</evidence>
<feature type="compositionally biased region" description="Low complexity" evidence="2">
    <location>
        <begin position="479"/>
        <end position="489"/>
    </location>
</feature>
<accession>A0A9Q0J587</accession>
<feature type="compositionally biased region" description="Polar residues" evidence="2">
    <location>
        <begin position="424"/>
        <end position="436"/>
    </location>
</feature>
<dbReference type="GO" id="GO:0010228">
    <property type="term" value="P:vegetative to reproductive phase transition of meristem"/>
    <property type="evidence" value="ECO:0007669"/>
    <property type="project" value="TreeGrafter"/>
</dbReference>
<dbReference type="AlphaFoldDB" id="A0A9Q0J587"/>
<proteinExistence type="predicted"/>
<evidence type="ECO:0000256" key="2">
    <source>
        <dbReference type="SAM" id="MobiDB-lite"/>
    </source>
</evidence>
<keyword evidence="4" id="KW-1185">Reference proteome</keyword>
<organism evidence="3 4">
    <name type="scientific">Turnera subulata</name>
    <dbReference type="NCBI Taxonomy" id="218843"/>
    <lineage>
        <taxon>Eukaryota</taxon>
        <taxon>Viridiplantae</taxon>
        <taxon>Streptophyta</taxon>
        <taxon>Embryophyta</taxon>
        <taxon>Tracheophyta</taxon>
        <taxon>Spermatophyta</taxon>
        <taxon>Magnoliopsida</taxon>
        <taxon>eudicotyledons</taxon>
        <taxon>Gunneridae</taxon>
        <taxon>Pentapetalae</taxon>
        <taxon>rosids</taxon>
        <taxon>fabids</taxon>
        <taxon>Malpighiales</taxon>
        <taxon>Passifloraceae</taxon>
        <taxon>Turnera</taxon>
    </lineage>
</organism>
<protein>
    <recommendedName>
        <fullName evidence="5">TFIIS N-terminal domain-containing protein</fullName>
    </recommendedName>
</protein>
<dbReference type="PANTHER" id="PTHR33400">
    <property type="entry name" value="ZINC FINGER CCCH DOMAIN-CONTAINING PROTEIN 6-RELATED"/>
    <property type="match status" value="1"/>
</dbReference>
<reference evidence="3" key="1">
    <citation type="submission" date="2022-02" db="EMBL/GenBank/DDBJ databases">
        <authorList>
            <person name="Henning P.M."/>
            <person name="McCubbin A.G."/>
            <person name="Shore J.S."/>
        </authorList>
    </citation>
    <scope>NUCLEOTIDE SEQUENCE</scope>
    <source>
        <strain evidence="3">F60SS</strain>
        <tissue evidence="3">Leaves</tissue>
    </source>
</reference>